<name>A0A433X8P5_9BACL</name>
<feature type="transmembrane region" description="Helical" evidence="2">
    <location>
        <begin position="110"/>
        <end position="133"/>
    </location>
</feature>
<accession>A0A433X8P5</accession>
<evidence type="ECO:0000256" key="2">
    <source>
        <dbReference type="SAM" id="Phobius"/>
    </source>
</evidence>
<keyword evidence="2" id="KW-0812">Transmembrane</keyword>
<feature type="region of interest" description="Disordered" evidence="1">
    <location>
        <begin position="38"/>
        <end position="65"/>
    </location>
</feature>
<feature type="transmembrane region" description="Helical" evidence="2">
    <location>
        <begin position="139"/>
        <end position="160"/>
    </location>
</feature>
<dbReference type="Proteomes" id="UP000272464">
    <property type="component" value="Unassembled WGS sequence"/>
</dbReference>
<evidence type="ECO:0000313" key="3">
    <source>
        <dbReference type="EMBL" id="RUT30471.1"/>
    </source>
</evidence>
<proteinExistence type="predicted"/>
<dbReference type="EMBL" id="RZNX01000004">
    <property type="protein sequence ID" value="RUT30471.1"/>
    <property type="molecule type" value="Genomic_DNA"/>
</dbReference>
<dbReference type="RefSeq" id="WP_127199403.1">
    <property type="nucleotide sequence ID" value="NZ_RZNX01000004.1"/>
</dbReference>
<dbReference type="AlphaFoldDB" id="A0A433X8P5"/>
<reference evidence="3 4" key="1">
    <citation type="submission" date="2018-12" db="EMBL/GenBank/DDBJ databases">
        <authorList>
            <person name="Sun L."/>
            <person name="Chen Z."/>
        </authorList>
    </citation>
    <scope>NUCLEOTIDE SEQUENCE [LARGE SCALE GENOMIC DNA]</scope>
    <source>
        <strain evidence="3 4">3-5-3</strain>
    </source>
</reference>
<keyword evidence="2" id="KW-0472">Membrane</keyword>
<dbReference type="OrthoDB" id="2942320at2"/>
<organism evidence="3 4">
    <name type="scientific">Paenibacillus zeisoli</name>
    <dbReference type="NCBI Taxonomy" id="2496267"/>
    <lineage>
        <taxon>Bacteria</taxon>
        <taxon>Bacillati</taxon>
        <taxon>Bacillota</taxon>
        <taxon>Bacilli</taxon>
        <taxon>Bacillales</taxon>
        <taxon>Paenibacillaceae</taxon>
        <taxon>Paenibacillus</taxon>
    </lineage>
</organism>
<keyword evidence="2" id="KW-1133">Transmembrane helix</keyword>
<evidence type="ECO:0000313" key="4">
    <source>
        <dbReference type="Proteomes" id="UP000272464"/>
    </source>
</evidence>
<protein>
    <submittedName>
        <fullName evidence="3">Uncharacterized protein</fullName>
    </submittedName>
</protein>
<gene>
    <name evidence="3" type="ORF">EJP77_11560</name>
</gene>
<feature type="transmembrane region" description="Helical" evidence="2">
    <location>
        <begin position="70"/>
        <end position="89"/>
    </location>
</feature>
<keyword evidence="4" id="KW-1185">Reference proteome</keyword>
<sequence length="221" mass="23787">MNKSRIVFIPAILLTLAALVLILYGQFGIQKQMPPGMNGTGSGQGTVTGQDSETSFRPERGEREEGPEEIFKTLGTIAVFSAAASYAWITLKKKRRSASTLVRKGVKLFYAVHTYTGYLAMILIAIHGVYFLIQGTKQDSILTGIGAFVLLLSTGVYGFLIKRVRNKYMRTVHLGLGSAFLAAGLVHAGGSAILAVLCVIGLWILIRILERTAPGTPAKTA</sequence>
<evidence type="ECO:0000256" key="1">
    <source>
        <dbReference type="SAM" id="MobiDB-lite"/>
    </source>
</evidence>
<comment type="caution">
    <text evidence="3">The sequence shown here is derived from an EMBL/GenBank/DDBJ whole genome shotgun (WGS) entry which is preliminary data.</text>
</comment>
<feature type="transmembrane region" description="Helical" evidence="2">
    <location>
        <begin position="180"/>
        <end position="206"/>
    </location>
</feature>
<feature type="transmembrane region" description="Helical" evidence="2">
    <location>
        <begin position="7"/>
        <end position="27"/>
    </location>
</feature>
<feature type="compositionally biased region" description="Basic and acidic residues" evidence="1">
    <location>
        <begin position="54"/>
        <end position="64"/>
    </location>
</feature>